<evidence type="ECO:0000313" key="1">
    <source>
        <dbReference type="EMBL" id="KAG2191935.1"/>
    </source>
</evidence>
<reference evidence="1" key="1">
    <citation type="submission" date="2020-12" db="EMBL/GenBank/DDBJ databases">
        <title>Metabolic potential, ecology and presence of endohyphal bacteria is reflected in genomic diversity of Mucoromycotina.</title>
        <authorList>
            <person name="Muszewska A."/>
            <person name="Okrasinska A."/>
            <person name="Steczkiewicz K."/>
            <person name="Drgas O."/>
            <person name="Orlowska M."/>
            <person name="Perlinska-Lenart U."/>
            <person name="Aleksandrzak-Piekarczyk T."/>
            <person name="Szatraj K."/>
            <person name="Zielenkiewicz U."/>
            <person name="Pilsyk S."/>
            <person name="Malc E."/>
            <person name="Mieczkowski P."/>
            <person name="Kruszewska J.S."/>
            <person name="Biernat P."/>
            <person name="Pawlowska J."/>
        </authorList>
    </citation>
    <scope>NUCLEOTIDE SEQUENCE</scope>
    <source>
        <strain evidence="1">WA0000017839</strain>
    </source>
</reference>
<protein>
    <submittedName>
        <fullName evidence="1">Uncharacterized protein</fullName>
    </submittedName>
</protein>
<comment type="caution">
    <text evidence="1">The sequence shown here is derived from an EMBL/GenBank/DDBJ whole genome shotgun (WGS) entry which is preliminary data.</text>
</comment>
<gene>
    <name evidence="1" type="ORF">INT47_012018</name>
</gene>
<sequence>MPTLISKTTDQLSENSFIPSLVLKDAFHLMVMLPLSQKHGMYRDFYQRFRDALFVYDPVDKKNVEDYLKTINTDFNNYMGSHSDFILRRVKRKIPPPNQLLPAVKLLFDYYGPLPCAKTGSPLFDQECKRIAKNILKSIELDHVSDIENGPPLYRELGKDKNGLMTYGCSKGTSSVEGCHQAIIRKFSSINAGPRLTDSVLADYKLYHNIEVGARNREGIAHKSHFSPWITQCINMMRLYIGHNTVKNYIIHHIEKLSVDFTGQSVEKFGITALSPPFLTTFNMKPRLENEANNHLSNEMVKKRLLQLSFLPIVNFQKQGYSSQKFIYRYLANKQNTLFAVVPVHTKEDILLYDRLVSTHKEDLYVNINSSIPDFNYFAKIWSSFADGVKIFYKTPEHLKLYFNKRLEASVFYNTTLLNENIRYNVRDALIQSNRITTPIASIKALTPIEHYSGHQRRLLPNDHSSLTIQRHERQLIPSPAPIAISPPMVSALTINNTPSALLLPRDQPPTDVNPMDFLAVAGQSPSYA</sequence>
<dbReference type="OrthoDB" id="3267843at2759"/>
<dbReference type="Proteomes" id="UP000603453">
    <property type="component" value="Unassembled WGS sequence"/>
</dbReference>
<evidence type="ECO:0000313" key="2">
    <source>
        <dbReference type="Proteomes" id="UP000603453"/>
    </source>
</evidence>
<name>A0A8H7QGZ4_9FUNG</name>
<organism evidence="1 2">
    <name type="scientific">Mucor saturninus</name>
    <dbReference type="NCBI Taxonomy" id="64648"/>
    <lineage>
        <taxon>Eukaryota</taxon>
        <taxon>Fungi</taxon>
        <taxon>Fungi incertae sedis</taxon>
        <taxon>Mucoromycota</taxon>
        <taxon>Mucoromycotina</taxon>
        <taxon>Mucoromycetes</taxon>
        <taxon>Mucorales</taxon>
        <taxon>Mucorineae</taxon>
        <taxon>Mucoraceae</taxon>
        <taxon>Mucor</taxon>
    </lineage>
</organism>
<dbReference type="EMBL" id="JAEPRD010000336">
    <property type="protein sequence ID" value="KAG2191935.1"/>
    <property type="molecule type" value="Genomic_DNA"/>
</dbReference>
<accession>A0A8H7QGZ4</accession>
<dbReference type="AlphaFoldDB" id="A0A8H7QGZ4"/>
<proteinExistence type="predicted"/>
<keyword evidence="2" id="KW-1185">Reference proteome</keyword>